<reference evidence="2 3" key="1">
    <citation type="journal article" date="2020" name="Cell">
        <title>Large-Scale Comparative Analyses of Tick Genomes Elucidate Their Genetic Diversity and Vector Capacities.</title>
        <authorList>
            <consortium name="Tick Genome and Microbiome Consortium (TIGMIC)"/>
            <person name="Jia N."/>
            <person name="Wang J."/>
            <person name="Shi W."/>
            <person name="Du L."/>
            <person name="Sun Y."/>
            <person name="Zhan W."/>
            <person name="Jiang J.F."/>
            <person name="Wang Q."/>
            <person name="Zhang B."/>
            <person name="Ji P."/>
            <person name="Bell-Sakyi L."/>
            <person name="Cui X.M."/>
            <person name="Yuan T.T."/>
            <person name="Jiang B.G."/>
            <person name="Yang W.F."/>
            <person name="Lam T.T."/>
            <person name="Chang Q.C."/>
            <person name="Ding S.J."/>
            <person name="Wang X.J."/>
            <person name="Zhu J.G."/>
            <person name="Ruan X.D."/>
            <person name="Zhao L."/>
            <person name="Wei J.T."/>
            <person name="Ye R.Z."/>
            <person name="Que T.C."/>
            <person name="Du C.H."/>
            <person name="Zhou Y.H."/>
            <person name="Cheng J.X."/>
            <person name="Dai P.F."/>
            <person name="Guo W.B."/>
            <person name="Han X.H."/>
            <person name="Huang E.J."/>
            <person name="Li L.F."/>
            <person name="Wei W."/>
            <person name="Gao Y.C."/>
            <person name="Liu J.Z."/>
            <person name="Shao H.Z."/>
            <person name="Wang X."/>
            <person name="Wang C.C."/>
            <person name="Yang T.C."/>
            <person name="Huo Q.B."/>
            <person name="Li W."/>
            <person name="Chen H.Y."/>
            <person name="Chen S.E."/>
            <person name="Zhou L.G."/>
            <person name="Ni X.B."/>
            <person name="Tian J.H."/>
            <person name="Sheng Y."/>
            <person name="Liu T."/>
            <person name="Pan Y.S."/>
            <person name="Xia L.Y."/>
            <person name="Li J."/>
            <person name="Zhao F."/>
            <person name="Cao W.C."/>
        </authorList>
    </citation>
    <scope>NUCLEOTIDE SEQUENCE [LARGE SCALE GENOMIC DNA]</scope>
    <source>
        <strain evidence="2">HaeL-2018</strain>
    </source>
</reference>
<protein>
    <recommendedName>
        <fullName evidence="4">C2H2-type domain-containing protein</fullName>
    </recommendedName>
</protein>
<dbReference type="EMBL" id="JABSTR010000004">
    <property type="protein sequence ID" value="KAH9366743.1"/>
    <property type="molecule type" value="Genomic_DNA"/>
</dbReference>
<evidence type="ECO:0008006" key="4">
    <source>
        <dbReference type="Google" id="ProtNLM"/>
    </source>
</evidence>
<dbReference type="VEuPathDB" id="VectorBase:HLOH_065474"/>
<accession>A0A9J6FVA5</accession>
<gene>
    <name evidence="2" type="ORF">HPB48_020884</name>
</gene>
<dbReference type="Proteomes" id="UP000821853">
    <property type="component" value="Chromosome 2"/>
</dbReference>
<evidence type="ECO:0000313" key="3">
    <source>
        <dbReference type="Proteomes" id="UP000821853"/>
    </source>
</evidence>
<comment type="caution">
    <text evidence="2">The sequence shown here is derived from an EMBL/GenBank/DDBJ whole genome shotgun (WGS) entry which is preliminary data.</text>
</comment>
<evidence type="ECO:0000313" key="2">
    <source>
        <dbReference type="EMBL" id="KAH9366743.1"/>
    </source>
</evidence>
<sequence>MAAEVLGATKDSVVVIKQENIDEHAYTSMLWGYIDEGDASTDGPADDADTPEESSQEDSGFHGECPPEPVSSLVAVKPFPCDQCPMAFDSAAQIKRHHLAGTQPGGGQRVSRVPQEVPVRLLAQEARAHAQRRRVLRVRRVRQAVPLQERGGAAQASALRREAVPVSNVPQYVHQFREHDRPHPHPHGGETISVPGVWESLLNVGQAAATLWLAL</sequence>
<feature type="region of interest" description="Disordered" evidence="1">
    <location>
        <begin position="37"/>
        <end position="69"/>
    </location>
</feature>
<organism evidence="2 3">
    <name type="scientific">Haemaphysalis longicornis</name>
    <name type="common">Bush tick</name>
    <dbReference type="NCBI Taxonomy" id="44386"/>
    <lineage>
        <taxon>Eukaryota</taxon>
        <taxon>Metazoa</taxon>
        <taxon>Ecdysozoa</taxon>
        <taxon>Arthropoda</taxon>
        <taxon>Chelicerata</taxon>
        <taxon>Arachnida</taxon>
        <taxon>Acari</taxon>
        <taxon>Parasitiformes</taxon>
        <taxon>Ixodida</taxon>
        <taxon>Ixodoidea</taxon>
        <taxon>Ixodidae</taxon>
        <taxon>Haemaphysalinae</taxon>
        <taxon>Haemaphysalis</taxon>
    </lineage>
</organism>
<evidence type="ECO:0000256" key="1">
    <source>
        <dbReference type="SAM" id="MobiDB-lite"/>
    </source>
</evidence>
<feature type="compositionally biased region" description="Acidic residues" evidence="1">
    <location>
        <begin position="37"/>
        <end position="56"/>
    </location>
</feature>
<name>A0A9J6FVA5_HAELO</name>
<keyword evidence="3" id="KW-1185">Reference proteome</keyword>
<dbReference type="AlphaFoldDB" id="A0A9J6FVA5"/>
<proteinExistence type="predicted"/>